<dbReference type="RefSeq" id="WP_301814458.1">
    <property type="nucleotide sequence ID" value="NZ_JAUJZH010000027.1"/>
</dbReference>
<reference evidence="2" key="1">
    <citation type="submission" date="2023-06" db="EMBL/GenBank/DDBJ databases">
        <authorList>
            <person name="Jiang Y."/>
            <person name="Liu Q."/>
        </authorList>
    </citation>
    <scope>NUCLEOTIDE SEQUENCE</scope>
    <source>
        <strain evidence="2">CGMCC 1.12090</strain>
    </source>
</reference>
<proteinExistence type="predicted"/>
<dbReference type="InterPro" id="IPR014914">
    <property type="entry name" value="RES_dom"/>
</dbReference>
<protein>
    <submittedName>
        <fullName evidence="2">RES family NAD+ phosphorylase</fullName>
    </submittedName>
</protein>
<comment type="caution">
    <text evidence="2">The sequence shown here is derived from an EMBL/GenBank/DDBJ whole genome shotgun (WGS) entry which is preliminary data.</text>
</comment>
<dbReference type="Proteomes" id="UP001169027">
    <property type="component" value="Unassembled WGS sequence"/>
</dbReference>
<dbReference type="Pfam" id="PF08808">
    <property type="entry name" value="RES"/>
    <property type="match status" value="1"/>
</dbReference>
<evidence type="ECO:0000259" key="1">
    <source>
        <dbReference type="SMART" id="SM00953"/>
    </source>
</evidence>
<keyword evidence="3" id="KW-1185">Reference proteome</keyword>
<dbReference type="SMART" id="SM00953">
    <property type="entry name" value="RES"/>
    <property type="match status" value="1"/>
</dbReference>
<accession>A0ABT8SBX0</accession>
<dbReference type="EMBL" id="JAUKVY010000027">
    <property type="protein sequence ID" value="MDO1536413.1"/>
    <property type="molecule type" value="Genomic_DNA"/>
</dbReference>
<sequence length="460" mass="51278">MSNICMSCLKDPFLRQQLAGKVDAGVPCEYCEQGNPAAPLFEVAWECDRVIDAHFEPTHEAMAVVIYDRTPAGADLEETLRRLDVVPEGALGELKECVESLWFDRDSTEWKYGDDEDPWFDRKRDMSAPVSRAWNAMEESLLEEARHLNPKAQGVLDEVLGELTWDRTEDGKHVVAEAGPGSPVVRLFRARVFQSDDELQEALSRPEDLLGTPAPGIGKANRMNARGQPAFYGATHPQIAIAEVRPPVGSKVAVAAFDIVRPLRLLDLRSLARIQLDSTLSLFDPRSIDRAQRRDFLRVLSQLMVVPVMPDHEHRGYVITQVIADYLATHPRAAVDGIVYPSVQAKDPSGASFGDNVVLFPRASRVRPASPGSTASAYLWEHEEDGPGRRFEPQIWFNDAPKEQTSRPSFPTGTPADALATRRPVALELVRDQIEIHEILDVAVATYPERVRVRVPEGRR</sequence>
<organism evidence="2 3">
    <name type="scientific">Variovorax ginsengisoli</name>
    <dbReference type="NCBI Taxonomy" id="363844"/>
    <lineage>
        <taxon>Bacteria</taxon>
        <taxon>Pseudomonadati</taxon>
        <taxon>Pseudomonadota</taxon>
        <taxon>Betaproteobacteria</taxon>
        <taxon>Burkholderiales</taxon>
        <taxon>Comamonadaceae</taxon>
        <taxon>Variovorax</taxon>
    </lineage>
</organism>
<gene>
    <name evidence="2" type="ORF">Q2T77_29420</name>
</gene>
<name>A0ABT8SBX0_9BURK</name>
<evidence type="ECO:0000313" key="3">
    <source>
        <dbReference type="Proteomes" id="UP001169027"/>
    </source>
</evidence>
<feature type="domain" description="RES" evidence="1">
    <location>
        <begin position="208"/>
        <end position="370"/>
    </location>
</feature>
<evidence type="ECO:0000313" key="2">
    <source>
        <dbReference type="EMBL" id="MDO1536413.1"/>
    </source>
</evidence>